<organism evidence="7 8">
    <name type="scientific">Sphagnum troendelagicum</name>
    <dbReference type="NCBI Taxonomy" id="128251"/>
    <lineage>
        <taxon>Eukaryota</taxon>
        <taxon>Viridiplantae</taxon>
        <taxon>Streptophyta</taxon>
        <taxon>Embryophyta</taxon>
        <taxon>Bryophyta</taxon>
        <taxon>Sphagnophytina</taxon>
        <taxon>Sphagnopsida</taxon>
        <taxon>Sphagnales</taxon>
        <taxon>Sphagnaceae</taxon>
        <taxon>Sphagnum</taxon>
    </lineage>
</organism>
<evidence type="ECO:0000256" key="5">
    <source>
        <dbReference type="ARBA" id="ARBA00023002"/>
    </source>
</evidence>
<gene>
    <name evidence="7" type="ORF">CSSPTR1EN2_LOCUS20590</name>
</gene>
<accession>A0ABP0UVN3</accession>
<dbReference type="InterPro" id="IPR045170">
    <property type="entry name" value="MTOX"/>
</dbReference>
<keyword evidence="8" id="KW-1185">Reference proteome</keyword>
<reference evidence="7" key="1">
    <citation type="submission" date="2024-02" db="EMBL/GenBank/DDBJ databases">
        <authorList>
            <consortium name="ELIXIR-Norway"/>
            <consortium name="Elixir Norway"/>
        </authorList>
    </citation>
    <scope>NUCLEOTIDE SEQUENCE</scope>
</reference>
<sequence>MAEAASGVKKKADALYSVAVIGLGPIGSAACLHLSAHYSVTPRGEGQSSSVVAIGAPEPADLTTHLGVFGSHYDEGRLTRIVDKNPVWSKLAARSIASYGESEQESGIQFHSSVGSLRVTPFYKQPTDSLLEAFAVGKENGAAVELLEDGDALMKRFPYLHFQEKDAGIMEHGGAGYVNPRAMIRAQLAVAAKHGACIVPESVVAIDMTADGVNITTDAGKVLSASKVLICADAYTNLLLPGQDLVLHTYLVSVLLAEIGDEEGMTLQGMPSIIWRLESHPYLHSVYLCPPIRYPDGKLYIKIGGTEWEPVLASSTKEITDWFHDENGRQVETDALHDTLQTLLPQISFKSFHRKPCMVTYTSHNYPYIQAVDMKPHWEDSQLYVATGGCGAAAKSAYEIGHIGALLVSNGQWNYDLDEHLFKAVYVQQDSGQGTSSSQRYNV</sequence>
<evidence type="ECO:0000259" key="6">
    <source>
        <dbReference type="Pfam" id="PF01266"/>
    </source>
</evidence>
<dbReference type="InterPro" id="IPR006076">
    <property type="entry name" value="FAD-dep_OxRdtase"/>
</dbReference>
<evidence type="ECO:0000256" key="3">
    <source>
        <dbReference type="ARBA" id="ARBA00022630"/>
    </source>
</evidence>
<evidence type="ECO:0000256" key="1">
    <source>
        <dbReference type="ARBA" id="ARBA00001974"/>
    </source>
</evidence>
<dbReference type="SUPFAM" id="SSF51905">
    <property type="entry name" value="FAD/NAD(P)-binding domain"/>
    <property type="match status" value="1"/>
</dbReference>
<comment type="similarity">
    <text evidence="2">Belongs to the MSOX/MTOX family.</text>
</comment>
<comment type="cofactor">
    <cofactor evidence="1">
        <name>FAD</name>
        <dbReference type="ChEBI" id="CHEBI:57692"/>
    </cofactor>
</comment>
<dbReference type="Proteomes" id="UP001497512">
    <property type="component" value="Chromosome 7"/>
</dbReference>
<dbReference type="PANTHER" id="PTHR10961:SF10">
    <property type="entry name" value="FAD DEPENDENT OXIDOREDUCTASE DOMAIN-CONTAINING PROTEIN"/>
    <property type="match status" value="1"/>
</dbReference>
<evidence type="ECO:0000313" key="8">
    <source>
        <dbReference type="Proteomes" id="UP001497512"/>
    </source>
</evidence>
<dbReference type="Gene3D" id="3.50.50.60">
    <property type="entry name" value="FAD/NAD(P)-binding domain"/>
    <property type="match status" value="1"/>
</dbReference>
<evidence type="ECO:0000313" key="7">
    <source>
        <dbReference type="EMBL" id="CAK9231411.1"/>
    </source>
</evidence>
<feature type="domain" description="FAD dependent oxidoreductase" evidence="6">
    <location>
        <begin position="18"/>
        <end position="403"/>
    </location>
</feature>
<evidence type="ECO:0000256" key="2">
    <source>
        <dbReference type="ARBA" id="ARBA00010989"/>
    </source>
</evidence>
<keyword evidence="4" id="KW-0274">FAD</keyword>
<dbReference type="InterPro" id="IPR036188">
    <property type="entry name" value="FAD/NAD-bd_sf"/>
</dbReference>
<keyword evidence="3" id="KW-0285">Flavoprotein</keyword>
<protein>
    <recommendedName>
        <fullName evidence="6">FAD dependent oxidoreductase domain-containing protein</fullName>
    </recommendedName>
</protein>
<name>A0ABP0UVN3_9BRYO</name>
<dbReference type="Gene3D" id="3.30.9.10">
    <property type="entry name" value="D-Amino Acid Oxidase, subunit A, domain 2"/>
    <property type="match status" value="1"/>
</dbReference>
<keyword evidence="5" id="KW-0560">Oxidoreductase</keyword>
<dbReference type="Pfam" id="PF01266">
    <property type="entry name" value="DAO"/>
    <property type="match status" value="1"/>
</dbReference>
<proteinExistence type="inferred from homology"/>
<evidence type="ECO:0000256" key="4">
    <source>
        <dbReference type="ARBA" id="ARBA00022827"/>
    </source>
</evidence>
<dbReference type="PANTHER" id="PTHR10961">
    <property type="entry name" value="PEROXISOMAL SARCOSINE OXIDASE"/>
    <property type="match status" value="1"/>
</dbReference>
<dbReference type="EMBL" id="OZ019899">
    <property type="protein sequence ID" value="CAK9231411.1"/>
    <property type="molecule type" value="Genomic_DNA"/>
</dbReference>